<accession>A0AB38YDD4</accession>
<evidence type="ECO:0000256" key="1">
    <source>
        <dbReference type="ARBA" id="ARBA00009369"/>
    </source>
</evidence>
<dbReference type="GO" id="GO:0005886">
    <property type="term" value="C:plasma membrane"/>
    <property type="evidence" value="ECO:0007669"/>
    <property type="project" value="TreeGrafter"/>
</dbReference>
<dbReference type="NCBIfam" id="TIGR00219">
    <property type="entry name" value="mreC"/>
    <property type="match status" value="1"/>
</dbReference>
<evidence type="ECO:0000256" key="5">
    <source>
        <dbReference type="PIRNR" id="PIRNR038471"/>
    </source>
</evidence>
<keyword evidence="6" id="KW-0175">Coiled coil</keyword>
<dbReference type="EMBL" id="CP101717">
    <property type="protein sequence ID" value="WLD57091.1"/>
    <property type="molecule type" value="Genomic_DNA"/>
</dbReference>
<dbReference type="InterPro" id="IPR042175">
    <property type="entry name" value="Cell/Rod_MreC_2"/>
</dbReference>
<dbReference type="InterPro" id="IPR042177">
    <property type="entry name" value="Cell/Rod_1"/>
</dbReference>
<evidence type="ECO:0000256" key="6">
    <source>
        <dbReference type="SAM" id="Coils"/>
    </source>
</evidence>
<sequence>MSSSLFHTRRYYGTRLIFAAILALLLLLADWQFTQMNYVRQVFSVGFTPVRWVVNLPSSIGEWSSRNLIARSTLLEENARLRAQLFVLERRAQRMILLETENDRLRLLLNASEQLEDRFISAELIGVDPDPFSHQVILNRGLSSGAYIGQPVIDANGLVGQIIQADQLTSRVLLIGDVNHAVPVQVNRNGVRTTVVGTGDLGRMELMFVPETADIVEGDLLITSGLGQRFPVGYPVAVVTEVRRDPGTAFASISARPLAQLDRTRHVLLVNTQRANGESVSGNP</sequence>
<dbReference type="Gene3D" id="2.40.10.350">
    <property type="entry name" value="Rod shape-determining protein MreC, domain 2"/>
    <property type="match status" value="1"/>
</dbReference>
<evidence type="ECO:0000259" key="7">
    <source>
        <dbReference type="Pfam" id="PF04085"/>
    </source>
</evidence>
<evidence type="ECO:0000313" key="8">
    <source>
        <dbReference type="EMBL" id="WLD57091.1"/>
    </source>
</evidence>
<protein>
    <recommendedName>
        <fullName evidence="2 5">Cell shape-determining protein MreC</fullName>
    </recommendedName>
    <alternativeName>
        <fullName evidence="4 5">Cell shape protein MreC</fullName>
    </alternativeName>
</protein>
<dbReference type="AlphaFoldDB" id="A0AB38YDD4"/>
<dbReference type="PANTHER" id="PTHR34138:SF1">
    <property type="entry name" value="CELL SHAPE-DETERMINING PROTEIN MREC"/>
    <property type="match status" value="1"/>
</dbReference>
<dbReference type="InterPro" id="IPR007221">
    <property type="entry name" value="MreC"/>
</dbReference>
<dbReference type="PIRSF" id="PIRSF038471">
    <property type="entry name" value="MreC"/>
    <property type="match status" value="1"/>
</dbReference>
<dbReference type="Pfam" id="PF04085">
    <property type="entry name" value="MreC"/>
    <property type="match status" value="1"/>
</dbReference>
<dbReference type="PANTHER" id="PTHR34138">
    <property type="entry name" value="CELL SHAPE-DETERMINING PROTEIN MREC"/>
    <property type="match status" value="1"/>
</dbReference>
<dbReference type="GO" id="GO:0008360">
    <property type="term" value="P:regulation of cell shape"/>
    <property type="evidence" value="ECO:0007669"/>
    <property type="project" value="UniProtKB-KW"/>
</dbReference>
<organism evidence="8">
    <name type="scientific">Salinispirillum sp. LH 10-3-1</name>
    <dbReference type="NCBI Taxonomy" id="2952525"/>
    <lineage>
        <taxon>Bacteria</taxon>
        <taxon>Pseudomonadati</taxon>
        <taxon>Pseudomonadota</taxon>
        <taxon>Gammaproteobacteria</taxon>
        <taxon>Oceanospirillales</taxon>
        <taxon>Saccharospirillaceae</taxon>
        <taxon>Salinispirillum</taxon>
    </lineage>
</organism>
<comment type="similarity">
    <text evidence="1 5">Belongs to the MreC family.</text>
</comment>
<dbReference type="InterPro" id="IPR055342">
    <property type="entry name" value="MreC_beta-barrel_core"/>
</dbReference>
<feature type="domain" description="Rod shape-determining protein MreC beta-barrel core" evidence="7">
    <location>
        <begin position="125"/>
        <end position="270"/>
    </location>
</feature>
<name>A0AB38YDD4_9GAMM</name>
<dbReference type="RefSeq" id="WP_304994378.1">
    <property type="nucleotide sequence ID" value="NZ_CP101717.1"/>
</dbReference>
<gene>
    <name evidence="8" type="primary">mreC</name>
    <name evidence="8" type="ORF">NFC81_10175</name>
</gene>
<comment type="function">
    <text evidence="5">Involved in formation and maintenance of cell shape.</text>
</comment>
<proteinExistence type="inferred from homology"/>
<dbReference type="Gene3D" id="2.40.10.340">
    <property type="entry name" value="Rod shape-determining protein MreC, domain 1"/>
    <property type="match status" value="1"/>
</dbReference>
<feature type="coiled-coil region" evidence="6">
    <location>
        <begin position="71"/>
        <end position="118"/>
    </location>
</feature>
<evidence type="ECO:0000256" key="4">
    <source>
        <dbReference type="ARBA" id="ARBA00032089"/>
    </source>
</evidence>
<reference evidence="8" key="1">
    <citation type="submission" date="2022-07" db="EMBL/GenBank/DDBJ databases">
        <title>Complete genome sequence of Salinispirillum sp. LH10-3-1 capable of multiple carbohydrate inversion isolated from a soda lake.</title>
        <authorList>
            <person name="Liu J."/>
            <person name="Zhai Y."/>
            <person name="Zhang H."/>
            <person name="Yang H."/>
            <person name="Qu J."/>
            <person name="Li J."/>
        </authorList>
    </citation>
    <scope>NUCLEOTIDE SEQUENCE</scope>
    <source>
        <strain evidence="8">LH 10-3-1</strain>
    </source>
</reference>
<evidence type="ECO:0000256" key="2">
    <source>
        <dbReference type="ARBA" id="ARBA00013855"/>
    </source>
</evidence>
<keyword evidence="3 5" id="KW-0133">Cell shape</keyword>
<evidence type="ECO:0000256" key="3">
    <source>
        <dbReference type="ARBA" id="ARBA00022960"/>
    </source>
</evidence>